<evidence type="ECO:0000256" key="2">
    <source>
        <dbReference type="SAM" id="Phobius"/>
    </source>
</evidence>
<feature type="domain" description="DUF4190" evidence="3">
    <location>
        <begin position="31"/>
        <end position="91"/>
    </location>
</feature>
<keyword evidence="2" id="KW-0472">Membrane</keyword>
<name>A0A6J6T463_9ZZZZ</name>
<reference evidence="4" key="1">
    <citation type="submission" date="2020-05" db="EMBL/GenBank/DDBJ databases">
        <authorList>
            <person name="Chiriac C."/>
            <person name="Salcher M."/>
            <person name="Ghai R."/>
            <person name="Kavagutti S V."/>
        </authorList>
    </citation>
    <scope>NUCLEOTIDE SEQUENCE</scope>
</reference>
<dbReference type="InterPro" id="IPR025241">
    <property type="entry name" value="DUF4190"/>
</dbReference>
<evidence type="ECO:0000256" key="1">
    <source>
        <dbReference type="SAM" id="MobiDB-lite"/>
    </source>
</evidence>
<keyword evidence="2" id="KW-0812">Transmembrane</keyword>
<protein>
    <submittedName>
        <fullName evidence="4">Unannotated protein</fullName>
    </submittedName>
</protein>
<organism evidence="4">
    <name type="scientific">freshwater metagenome</name>
    <dbReference type="NCBI Taxonomy" id="449393"/>
    <lineage>
        <taxon>unclassified sequences</taxon>
        <taxon>metagenomes</taxon>
        <taxon>ecological metagenomes</taxon>
    </lineage>
</organism>
<feature type="compositionally biased region" description="Pro residues" evidence="1">
    <location>
        <begin position="1"/>
        <end position="22"/>
    </location>
</feature>
<sequence>MSYNEPPPPPPPGYGAPQPPYGAQPAGTSQKAIWSLVTGILGLLCCSPLGIVAILLSRSAQDEISTTGKGGAGLAKAGFVLGIIALVFMVITIILVATGNFDFTFETS</sequence>
<evidence type="ECO:0000259" key="3">
    <source>
        <dbReference type="Pfam" id="PF13828"/>
    </source>
</evidence>
<feature type="region of interest" description="Disordered" evidence="1">
    <location>
        <begin position="1"/>
        <end position="27"/>
    </location>
</feature>
<dbReference type="AlphaFoldDB" id="A0A6J6T463"/>
<evidence type="ECO:0000313" key="4">
    <source>
        <dbReference type="EMBL" id="CAB4741956.1"/>
    </source>
</evidence>
<keyword evidence="2" id="KW-1133">Transmembrane helix</keyword>
<feature type="transmembrane region" description="Helical" evidence="2">
    <location>
        <begin position="77"/>
        <end position="98"/>
    </location>
</feature>
<dbReference type="Pfam" id="PF13828">
    <property type="entry name" value="DUF4190"/>
    <property type="match status" value="1"/>
</dbReference>
<accession>A0A6J6T463</accession>
<dbReference type="EMBL" id="CAEZYQ010000009">
    <property type="protein sequence ID" value="CAB4741956.1"/>
    <property type="molecule type" value="Genomic_DNA"/>
</dbReference>
<gene>
    <name evidence="4" type="ORF">UFOPK2761_01335</name>
</gene>
<proteinExistence type="predicted"/>
<feature type="transmembrane region" description="Helical" evidence="2">
    <location>
        <begin position="32"/>
        <end position="56"/>
    </location>
</feature>